<dbReference type="Proteomes" id="UP000481033">
    <property type="component" value="Unassembled WGS sequence"/>
</dbReference>
<evidence type="ECO:0000313" key="2">
    <source>
        <dbReference type="Proteomes" id="UP000481033"/>
    </source>
</evidence>
<evidence type="ECO:0000313" key="1">
    <source>
        <dbReference type="EMBL" id="NEZ59465.1"/>
    </source>
</evidence>
<proteinExistence type="predicted"/>
<comment type="caution">
    <text evidence="1">The sequence shown here is derived from an EMBL/GenBank/DDBJ whole genome shotgun (WGS) entry which is preliminary data.</text>
</comment>
<dbReference type="SUPFAM" id="SSF51126">
    <property type="entry name" value="Pectin lyase-like"/>
    <property type="match status" value="1"/>
</dbReference>
<dbReference type="RefSeq" id="WP_163702415.1">
    <property type="nucleotide sequence ID" value="NZ_QXHD01000004.1"/>
</dbReference>
<name>A0A6M0RT77_9CYAN</name>
<gene>
    <name evidence="1" type="ORF">DXZ20_28235</name>
</gene>
<reference evidence="1 2" key="1">
    <citation type="journal article" date="2020" name="Microb. Ecol.">
        <title>Ecogenomics of the Marine Benthic Filamentous Cyanobacterium Adonisia.</title>
        <authorList>
            <person name="Walter J.M."/>
            <person name="Coutinho F.H."/>
            <person name="Leomil L."/>
            <person name="Hargreaves P.I."/>
            <person name="Campeao M.E."/>
            <person name="Vieira V.V."/>
            <person name="Silva B.S."/>
            <person name="Fistarol G.O."/>
            <person name="Salomon P.S."/>
            <person name="Sawabe T."/>
            <person name="Mino S."/>
            <person name="Hosokawa M."/>
            <person name="Miyashita H."/>
            <person name="Maruyama F."/>
            <person name="van Verk M.C."/>
            <person name="Dutilh B.E."/>
            <person name="Thompson C.C."/>
            <person name="Thompson F.L."/>
        </authorList>
    </citation>
    <scope>NUCLEOTIDE SEQUENCE [LARGE SCALE GENOMIC DNA]</scope>
    <source>
        <strain evidence="1 2">CCMR0081</strain>
    </source>
</reference>
<dbReference type="AlphaFoldDB" id="A0A6M0RT77"/>
<sequence length="612" mass="65880">MAWRPVAGGKTALDRNQETYVVSGNLTHAGLSGFQLIAGASGCTIAELTGPDNAADFDGLILAANQELIFGQEITSIRLSAGSGIVYNSQERPAQWFVSSHAGDDSNDGLSVSSQFRTISKLMEYFIAAGDEIVVDDDSYIREELTVGDSITVSHSGTGTNLPIFDAGDIAENTDFSLSAGQSNTYEISWVPEFGNGAADNRLILFEDGALLIWRETIAEVESNPGSYTVDGWANTAGNTIYVHPKNSTNPISDSKEYIIPRRSQCVKTGDNCVVDGIHTIRNISNNGSIEVGRNGLIVNCLIEYGTKHNCFLKQGTIRDTTIRYNEHLQGSSATLIVFYDGDTKVGDIDVIDGCALIGGNPNDPAFTISTTGTFAHDGNGEHAHKLIIRDCDASKVTRMGNGAYDEVEVSGCTFRCAMLETAAIDGRFTDCRFLFAPEANRNPRNNPGATGGTLIYEGCTFATYFPNGTIFFFPNLSWNLIVRYSTFYHEPNGSESFSKIISENGDPIPNVIFENSVVYGSIYNYDLPTTEGSVTGSNNIYFHPTNPGFPVFRTPDTGVLELGALQAEVPGLEANSLRVDPGFVDTANGDFTTTAPEVDALQAGVEYYVAA</sequence>
<protein>
    <submittedName>
        <fullName evidence="1">Uncharacterized protein</fullName>
    </submittedName>
</protein>
<dbReference type="EMBL" id="QXHD01000004">
    <property type="protein sequence ID" value="NEZ59465.1"/>
    <property type="molecule type" value="Genomic_DNA"/>
</dbReference>
<organism evidence="1 2">
    <name type="scientific">Adonisia turfae CCMR0081</name>
    <dbReference type="NCBI Taxonomy" id="2292702"/>
    <lineage>
        <taxon>Bacteria</taxon>
        <taxon>Bacillati</taxon>
        <taxon>Cyanobacteriota</taxon>
        <taxon>Adonisia</taxon>
        <taxon>Adonisia turfae</taxon>
    </lineage>
</organism>
<accession>A0A6M0RT77</accession>
<keyword evidence="2" id="KW-1185">Reference proteome</keyword>
<dbReference type="InterPro" id="IPR011050">
    <property type="entry name" value="Pectin_lyase_fold/virulence"/>
</dbReference>